<evidence type="ECO:0000256" key="1">
    <source>
        <dbReference type="ARBA" id="ARBA00022723"/>
    </source>
</evidence>
<dbReference type="Gene3D" id="3.10.450.60">
    <property type="match status" value="1"/>
</dbReference>
<dbReference type="Gene3D" id="1.20.245.10">
    <property type="entry name" value="Lipoxygenase-1, Domain 5"/>
    <property type="match status" value="1"/>
</dbReference>
<comment type="caution">
    <text evidence="5">The sequence shown here is derived from an EMBL/GenBank/DDBJ whole genome shotgun (WGS) entry which is preliminary data.</text>
</comment>
<evidence type="ECO:0000313" key="6">
    <source>
        <dbReference type="Proteomes" id="UP001595476"/>
    </source>
</evidence>
<feature type="domain" description="Lipoxygenase" evidence="4">
    <location>
        <begin position="107"/>
        <end position="700"/>
    </location>
</feature>
<proteinExistence type="predicted"/>
<evidence type="ECO:0000313" key="5">
    <source>
        <dbReference type="EMBL" id="MFC3152905.1"/>
    </source>
</evidence>
<dbReference type="InterPro" id="IPR036226">
    <property type="entry name" value="LipOase_C_sf"/>
</dbReference>
<dbReference type="PRINTS" id="PR00087">
    <property type="entry name" value="LIPOXYGENASE"/>
</dbReference>
<keyword evidence="6" id="KW-1185">Reference proteome</keyword>
<dbReference type="SUPFAM" id="SSF48484">
    <property type="entry name" value="Lipoxigenase"/>
    <property type="match status" value="1"/>
</dbReference>
<reference evidence="6" key="1">
    <citation type="journal article" date="2019" name="Int. J. Syst. Evol. Microbiol.">
        <title>The Global Catalogue of Microorganisms (GCM) 10K type strain sequencing project: providing services to taxonomists for standard genome sequencing and annotation.</title>
        <authorList>
            <consortium name="The Broad Institute Genomics Platform"/>
            <consortium name="The Broad Institute Genome Sequencing Center for Infectious Disease"/>
            <person name="Wu L."/>
            <person name="Ma J."/>
        </authorList>
    </citation>
    <scope>NUCLEOTIDE SEQUENCE [LARGE SCALE GENOMIC DNA]</scope>
    <source>
        <strain evidence="6">KCTC 52438</strain>
    </source>
</reference>
<evidence type="ECO:0000256" key="3">
    <source>
        <dbReference type="SAM" id="MobiDB-lite"/>
    </source>
</evidence>
<protein>
    <submittedName>
        <fullName evidence="5">Lipoxygenase family protein</fullName>
    </submittedName>
</protein>
<dbReference type="PANTHER" id="PTHR11771">
    <property type="entry name" value="LIPOXYGENASE"/>
    <property type="match status" value="1"/>
</dbReference>
<dbReference type="Pfam" id="PF00305">
    <property type="entry name" value="Lipoxygenase"/>
    <property type="match status" value="1"/>
</dbReference>
<evidence type="ECO:0000259" key="4">
    <source>
        <dbReference type="PROSITE" id="PS51393"/>
    </source>
</evidence>
<feature type="region of interest" description="Disordered" evidence="3">
    <location>
        <begin position="1"/>
        <end position="27"/>
    </location>
</feature>
<dbReference type="Proteomes" id="UP001595476">
    <property type="component" value="Unassembled WGS sequence"/>
</dbReference>
<dbReference type="PROSITE" id="PS51393">
    <property type="entry name" value="LIPOXYGENASE_3"/>
    <property type="match status" value="1"/>
</dbReference>
<dbReference type="InterPro" id="IPR013819">
    <property type="entry name" value="LipOase_C"/>
</dbReference>
<organism evidence="5 6">
    <name type="scientific">Litoribrevibacter euphylliae</name>
    <dbReference type="NCBI Taxonomy" id="1834034"/>
    <lineage>
        <taxon>Bacteria</taxon>
        <taxon>Pseudomonadati</taxon>
        <taxon>Pseudomonadota</taxon>
        <taxon>Gammaproteobacteria</taxon>
        <taxon>Oceanospirillales</taxon>
        <taxon>Oceanospirillaceae</taxon>
        <taxon>Litoribrevibacter</taxon>
    </lineage>
</organism>
<evidence type="ECO:0000256" key="2">
    <source>
        <dbReference type="ARBA" id="ARBA00023002"/>
    </source>
</evidence>
<name>A0ABV7HKB2_9GAMM</name>
<dbReference type="RefSeq" id="WP_386722827.1">
    <property type="nucleotide sequence ID" value="NZ_JBHRSZ010000007.1"/>
</dbReference>
<dbReference type="EMBL" id="JBHRSZ010000007">
    <property type="protein sequence ID" value="MFC3152905.1"/>
    <property type="molecule type" value="Genomic_DNA"/>
</dbReference>
<gene>
    <name evidence="5" type="ORF">ACFOEK_17835</name>
</gene>
<dbReference type="InterPro" id="IPR000907">
    <property type="entry name" value="LipOase"/>
</dbReference>
<keyword evidence="2" id="KW-0560">Oxidoreductase</keyword>
<sequence length="700" mass="77093">MTEPTAELNKSPTKTPTKTGKKKAAPVASQGDYEYMHSYTYTLKDGSKKVLEPIAVLKVDDSHPFPSNQNPNLVQIMEIGEVLVQLLTNITTKLTNLLDIGSVGPTSNTSTENPVSLKEVIGLIKQKLEILHKIIEFADIVTSKVEKDVHEKEAQLAAFIEDQLQKDFGSALGSKLAKELGKAVQKEIKNLSDALQALLKDVLGFLTHAVVQEVLRAAGLSGDATSLRQYADQFQTFVVPDVSSTFKNDDAFAAFQVSGPNPLVIERIIDKLPAKFPVDDESYRRIMGPDDSIELAIAENRLYLTDYKALSVLEPGTFPQQKYIAASMGLFGVKRGDTTGALKAIAIQVDQTPSANNPVLYPFHGETWALAKAHFQAANANYHELISHLGLTHLLIEPFAVSTQRKLNIKHPIYNLLLPHFQGTLFINNAAILTLINPGGGVDRTLGGTIETAWDVTTNSLTELNFNERMLPNQLASRFMANQDLPISYPYRDDALDVWNAIKCWAKDYVDIYYLDDKQVADDKALQAWLVDLTSEDGGRINGLGEEDSEGNLGIYTKSYLIDVLTMVIFTSSAQHAAVNFPQLSVMSYTPSMPLATYAPAPTSTTGTESQGLLATLPPLDQALQQQLITHGLGGVYFTRLGDYNRHQRGNYFSNTKVQGALETFRDNLDAVESIIGERNLHRPMYQSLLPSRIPQSINI</sequence>
<keyword evidence="1" id="KW-0479">Metal-binding</keyword>
<accession>A0ABV7HKB2</accession>